<keyword evidence="3 6" id="KW-0812">Transmembrane</keyword>
<protein>
    <recommendedName>
        <fullName evidence="7">Single cache domain-containing protein</fullName>
    </recommendedName>
</protein>
<evidence type="ECO:0000256" key="1">
    <source>
        <dbReference type="ARBA" id="ARBA00004651"/>
    </source>
</evidence>
<dbReference type="SUPFAM" id="SSF103190">
    <property type="entry name" value="Sensory domain-like"/>
    <property type="match status" value="1"/>
</dbReference>
<feature type="transmembrane region" description="Helical" evidence="6">
    <location>
        <begin position="12"/>
        <end position="35"/>
    </location>
</feature>
<evidence type="ECO:0000256" key="5">
    <source>
        <dbReference type="ARBA" id="ARBA00023136"/>
    </source>
</evidence>
<comment type="caution">
    <text evidence="8">The sequence shown here is derived from an EMBL/GenBank/DDBJ whole genome shotgun (WGS) entry which is preliminary data.</text>
</comment>
<keyword evidence="9" id="KW-1185">Reference proteome</keyword>
<reference evidence="8" key="1">
    <citation type="journal article" date="2014" name="Int. J. Syst. Evol. Microbiol.">
        <title>Complete genome sequence of Corynebacterium casei LMG S-19264T (=DSM 44701T), isolated from a smear-ripened cheese.</title>
        <authorList>
            <consortium name="US DOE Joint Genome Institute (JGI-PGF)"/>
            <person name="Walter F."/>
            <person name="Albersmeier A."/>
            <person name="Kalinowski J."/>
            <person name="Ruckert C."/>
        </authorList>
    </citation>
    <scope>NUCLEOTIDE SEQUENCE</scope>
    <source>
        <strain evidence="8">JCM 14719</strain>
    </source>
</reference>
<dbReference type="EMBL" id="BMOF01000112">
    <property type="protein sequence ID" value="GGK08901.1"/>
    <property type="molecule type" value="Genomic_DNA"/>
</dbReference>
<dbReference type="InterPro" id="IPR029151">
    <property type="entry name" value="Sensor-like_sf"/>
</dbReference>
<sequence>MVKCQFSLQTKLIIFVVLLLLIVILLIGATFIIMLQEIVEEQIGKQALSIATTVALMPEIRQAFKSDKPWQTIQPLVEPIRQRVGAEFIVVGNQDGNRYSHPKPDRIGRKMVGGEGID</sequence>
<reference evidence="8" key="2">
    <citation type="submission" date="2020-09" db="EMBL/GenBank/DDBJ databases">
        <authorList>
            <person name="Sun Q."/>
            <person name="Ohkuma M."/>
        </authorList>
    </citation>
    <scope>NUCLEOTIDE SEQUENCE</scope>
    <source>
        <strain evidence="8">JCM 14719</strain>
    </source>
</reference>
<evidence type="ECO:0000256" key="6">
    <source>
        <dbReference type="SAM" id="Phobius"/>
    </source>
</evidence>
<gene>
    <name evidence="8" type="ORF">GCM10007043_23620</name>
</gene>
<accession>A0A8J3BJY6</accession>
<evidence type="ECO:0000313" key="8">
    <source>
        <dbReference type="EMBL" id="GGK08901.1"/>
    </source>
</evidence>
<dbReference type="GO" id="GO:0005886">
    <property type="term" value="C:plasma membrane"/>
    <property type="evidence" value="ECO:0007669"/>
    <property type="project" value="UniProtKB-SubCell"/>
</dbReference>
<dbReference type="AlphaFoldDB" id="A0A8J3BJY6"/>
<keyword evidence="4 6" id="KW-1133">Transmembrane helix</keyword>
<dbReference type="InterPro" id="IPR033463">
    <property type="entry name" value="sCache_3"/>
</dbReference>
<keyword evidence="5 6" id="KW-0472">Membrane</keyword>
<name>A0A8J3BJY6_9BACI</name>
<evidence type="ECO:0000259" key="7">
    <source>
        <dbReference type="Pfam" id="PF17203"/>
    </source>
</evidence>
<evidence type="ECO:0000313" key="9">
    <source>
        <dbReference type="Proteomes" id="UP000637720"/>
    </source>
</evidence>
<evidence type="ECO:0000256" key="4">
    <source>
        <dbReference type="ARBA" id="ARBA00022989"/>
    </source>
</evidence>
<dbReference type="Gene3D" id="3.30.450.20">
    <property type="entry name" value="PAS domain"/>
    <property type="match status" value="1"/>
</dbReference>
<keyword evidence="2" id="KW-1003">Cell membrane</keyword>
<dbReference type="Proteomes" id="UP000637720">
    <property type="component" value="Unassembled WGS sequence"/>
</dbReference>
<feature type="domain" description="Single cache" evidence="7">
    <location>
        <begin position="38"/>
        <end position="114"/>
    </location>
</feature>
<organism evidence="8 9">
    <name type="scientific">Calditerricola satsumensis</name>
    <dbReference type="NCBI Taxonomy" id="373054"/>
    <lineage>
        <taxon>Bacteria</taxon>
        <taxon>Bacillati</taxon>
        <taxon>Bacillota</taxon>
        <taxon>Bacilli</taxon>
        <taxon>Bacillales</taxon>
        <taxon>Bacillaceae</taxon>
        <taxon>Calditerricola</taxon>
    </lineage>
</organism>
<dbReference type="RefSeq" id="WP_188818266.1">
    <property type="nucleotide sequence ID" value="NZ_BMOF01000112.1"/>
</dbReference>
<comment type="subcellular location">
    <subcellularLocation>
        <location evidence="1">Cell membrane</location>
        <topology evidence="1">Multi-pass membrane protein</topology>
    </subcellularLocation>
</comment>
<dbReference type="Pfam" id="PF17203">
    <property type="entry name" value="sCache_3_2"/>
    <property type="match status" value="1"/>
</dbReference>
<evidence type="ECO:0000256" key="3">
    <source>
        <dbReference type="ARBA" id="ARBA00022692"/>
    </source>
</evidence>
<evidence type="ECO:0000256" key="2">
    <source>
        <dbReference type="ARBA" id="ARBA00022475"/>
    </source>
</evidence>
<proteinExistence type="predicted"/>